<dbReference type="OrthoDB" id="27330at2"/>
<feature type="domain" description="Cell envelope-related transcriptional attenuator" evidence="3">
    <location>
        <begin position="102"/>
        <end position="246"/>
    </location>
</feature>
<evidence type="ECO:0000313" key="6">
    <source>
        <dbReference type="Proteomes" id="UP000198548"/>
    </source>
</evidence>
<dbReference type="Gene3D" id="3.40.630.190">
    <property type="entry name" value="LCP protein"/>
    <property type="match status" value="1"/>
</dbReference>
<dbReference type="Pfam" id="PF03816">
    <property type="entry name" value="LytR_cpsA_psr"/>
    <property type="match status" value="1"/>
</dbReference>
<evidence type="ECO:0000313" key="7">
    <source>
        <dbReference type="Proteomes" id="UP000321425"/>
    </source>
</evidence>
<accession>A0A1H7QNK3</accession>
<dbReference type="Proteomes" id="UP000198548">
    <property type="component" value="Unassembled WGS sequence"/>
</dbReference>
<dbReference type="PANTHER" id="PTHR33392">
    <property type="entry name" value="POLYISOPRENYL-TEICHOIC ACID--PEPTIDOGLYCAN TEICHOIC ACID TRANSFERASE TAGU"/>
    <property type="match status" value="1"/>
</dbReference>
<keyword evidence="2" id="KW-0812">Transmembrane</keyword>
<dbReference type="Proteomes" id="UP000321425">
    <property type="component" value="Unassembled WGS sequence"/>
</dbReference>
<keyword evidence="7" id="KW-1185">Reference proteome</keyword>
<keyword evidence="2" id="KW-1133">Transmembrane helix</keyword>
<feature type="transmembrane region" description="Helical" evidence="2">
    <location>
        <begin position="21"/>
        <end position="43"/>
    </location>
</feature>
<reference evidence="5 6" key="1">
    <citation type="submission" date="2016-10" db="EMBL/GenBank/DDBJ databases">
        <authorList>
            <person name="de Groot N.N."/>
        </authorList>
    </citation>
    <scope>NUCLEOTIDE SEQUENCE [LARGE SCALE GENOMIC DNA]</scope>
    <source>
        <strain evidence="5 6">DSM 19182</strain>
    </source>
</reference>
<proteinExistence type="inferred from homology"/>
<gene>
    <name evidence="4" type="primary">lytR</name>
    <name evidence="4" type="ORF">APU01nite_04400</name>
    <name evidence="5" type="ORF">SAMN04488100_10269</name>
</gene>
<name>A0A1H7QNK3_9LACT</name>
<dbReference type="RefSeq" id="WP_091486346.1">
    <property type="nucleotide sequence ID" value="NZ_BJUX01000003.1"/>
</dbReference>
<dbReference type="AlphaFoldDB" id="A0A1H7QNK3"/>
<dbReference type="InterPro" id="IPR004474">
    <property type="entry name" value="LytR_CpsA_psr"/>
</dbReference>
<dbReference type="PANTHER" id="PTHR33392:SF6">
    <property type="entry name" value="POLYISOPRENYL-TEICHOIC ACID--PEPTIDOGLYCAN TEICHOIC ACID TRANSFERASE TAGU"/>
    <property type="match status" value="1"/>
</dbReference>
<evidence type="ECO:0000313" key="4">
    <source>
        <dbReference type="EMBL" id="GEK88401.1"/>
    </source>
</evidence>
<evidence type="ECO:0000256" key="1">
    <source>
        <dbReference type="ARBA" id="ARBA00006068"/>
    </source>
</evidence>
<comment type="similarity">
    <text evidence="1">Belongs to the LytR/CpsA/Psr (LCP) family.</text>
</comment>
<evidence type="ECO:0000256" key="2">
    <source>
        <dbReference type="SAM" id="Phobius"/>
    </source>
</evidence>
<protein>
    <submittedName>
        <fullName evidence="5">Transcriptional attenuator, LytR family</fullName>
    </submittedName>
    <submittedName>
        <fullName evidence="4">Transcriptional regulator LytR</fullName>
    </submittedName>
</protein>
<dbReference type="EMBL" id="FOBL01000002">
    <property type="protein sequence ID" value="SEL49338.1"/>
    <property type="molecule type" value="Genomic_DNA"/>
</dbReference>
<reference evidence="4 7" key="2">
    <citation type="submission" date="2019-07" db="EMBL/GenBank/DDBJ databases">
        <title>Whole genome shotgun sequence of Alkalibacterium putridalgicola NBRC 103243.</title>
        <authorList>
            <person name="Hosoyama A."/>
            <person name="Uohara A."/>
            <person name="Ohji S."/>
            <person name="Ichikawa N."/>
        </authorList>
    </citation>
    <scope>NUCLEOTIDE SEQUENCE [LARGE SCALE GENOMIC DNA]</scope>
    <source>
        <strain evidence="4 7">NBRC 103243</strain>
    </source>
</reference>
<keyword evidence="2" id="KW-0472">Membrane</keyword>
<dbReference type="InterPro" id="IPR050922">
    <property type="entry name" value="LytR/CpsA/Psr_CW_biosynth"/>
</dbReference>
<dbReference type="EMBL" id="BJUX01000003">
    <property type="protein sequence ID" value="GEK88401.1"/>
    <property type="molecule type" value="Genomic_DNA"/>
</dbReference>
<organism evidence="5 6">
    <name type="scientific">Alkalibacterium putridalgicola</name>
    <dbReference type="NCBI Taxonomy" id="426703"/>
    <lineage>
        <taxon>Bacteria</taxon>
        <taxon>Bacillati</taxon>
        <taxon>Bacillota</taxon>
        <taxon>Bacilli</taxon>
        <taxon>Lactobacillales</taxon>
        <taxon>Carnobacteriaceae</taxon>
        <taxon>Alkalibacterium</taxon>
    </lineage>
</organism>
<sequence length="326" mass="36755">MDEQSNRTHNHRSKKKKSVTKIVLSIVLGLLVLITAVGGYVVWRVYDDVKSTTEVMYEPVVEQEPHESRLNKPLVVDEGADPFSVLIMGVDTGDFNREYTGRSDTMMLVTVNPNTEKTSIVSIPRDTYTEIVGRNEKDKINHAYAFGGTSMAVNTVQNLFDIPVDYYISVNMEGMQTIIDAIGGITIIPLLTFSHSGNSFVEGEETQLSGAEALSYSRMRYEDPEGDYGRQHRQRQVIEATMQKIATLDSVRNYSSILESMSSSMKTNMSFDDMVDMFNKYRGAVDNVEQIQLSGSGTMIDGVYYEIIPEEEITRVQEYLQKELEL</sequence>
<evidence type="ECO:0000259" key="3">
    <source>
        <dbReference type="Pfam" id="PF03816"/>
    </source>
</evidence>
<dbReference type="NCBIfam" id="TIGR00350">
    <property type="entry name" value="lytR_cpsA_psr"/>
    <property type="match status" value="1"/>
</dbReference>
<evidence type="ECO:0000313" key="5">
    <source>
        <dbReference type="EMBL" id="SEL49338.1"/>
    </source>
</evidence>
<dbReference type="STRING" id="426703.SAMN04488100_10269"/>